<protein>
    <submittedName>
        <fullName evidence="3">DUF4401 domain-containing protein</fullName>
    </submittedName>
</protein>
<reference evidence="4" key="1">
    <citation type="journal article" date="2019" name="Int. J. Syst. Evol. Microbiol.">
        <title>The Global Catalogue of Microorganisms (GCM) 10K type strain sequencing project: providing services to taxonomists for standard genome sequencing and annotation.</title>
        <authorList>
            <consortium name="The Broad Institute Genomics Platform"/>
            <consortium name="The Broad Institute Genome Sequencing Center for Infectious Disease"/>
            <person name="Wu L."/>
            <person name="Ma J."/>
        </authorList>
    </citation>
    <scope>NUCLEOTIDE SEQUENCE [LARGE SCALE GENOMIC DNA]</scope>
    <source>
        <strain evidence="4">JCM 16083</strain>
    </source>
</reference>
<feature type="transmembrane region" description="Helical" evidence="1">
    <location>
        <begin position="71"/>
        <end position="89"/>
    </location>
</feature>
<evidence type="ECO:0000313" key="4">
    <source>
        <dbReference type="Proteomes" id="UP001501126"/>
    </source>
</evidence>
<keyword evidence="1" id="KW-0812">Transmembrane</keyword>
<proteinExistence type="predicted"/>
<dbReference type="EMBL" id="BAAAFH010000022">
    <property type="protein sequence ID" value="GAA0876243.1"/>
    <property type="molecule type" value="Genomic_DNA"/>
</dbReference>
<dbReference type="InterPro" id="IPR025513">
    <property type="entry name" value="DUF4401"/>
</dbReference>
<feature type="transmembrane region" description="Helical" evidence="1">
    <location>
        <begin position="46"/>
        <end position="65"/>
    </location>
</feature>
<feature type="transmembrane region" description="Helical" evidence="1">
    <location>
        <begin position="266"/>
        <end position="296"/>
    </location>
</feature>
<feature type="transmembrane region" description="Helical" evidence="1">
    <location>
        <begin position="130"/>
        <end position="163"/>
    </location>
</feature>
<evidence type="ECO:0000256" key="1">
    <source>
        <dbReference type="SAM" id="Phobius"/>
    </source>
</evidence>
<dbReference type="Pfam" id="PF14351">
    <property type="entry name" value="DUF4401"/>
    <property type="match status" value="1"/>
</dbReference>
<dbReference type="RefSeq" id="WP_343788667.1">
    <property type="nucleotide sequence ID" value="NZ_BAAAFH010000022.1"/>
</dbReference>
<comment type="caution">
    <text evidence="3">The sequence shown here is derived from an EMBL/GenBank/DDBJ whole genome shotgun (WGS) entry which is preliminary data.</text>
</comment>
<name>A0ABP3Y625_9FLAO</name>
<sequence length="354" mass="39920">MSKEAGVVKAFIEKIHVKEDTTEALNEQAIFAALDDGESDNLAIKVLIILGGILATLFFLVFLFLTGIYEHRIGMLVLGLIMVGVSTLVNRQYNKVIVGTISVSSYLIGFVFIGISLIELDKSEDFVSLTVFLLAVLSLLVTPGYLLSFVAVLMVNGSLLTLLMNEYREHYILVLIPLQAWLLALWYYNEAGILTARNLLSRIYYPVRTGMVFALVMTLIFIGKRGLLPFSHAYYWLTSISIFGTIFYVLHNLFETLDVRSLKRKWSIYAVVICVLLPTIYAPAISSSFLLILLAFHVNHKTGAAVGIVGLIYFISQYYYDLEFTLLTKSVVLFTSGVLFLLFFYFLNKKIDWK</sequence>
<feature type="transmembrane region" description="Helical" evidence="1">
    <location>
        <begin position="326"/>
        <end position="347"/>
    </location>
</feature>
<feature type="transmembrane region" description="Helical" evidence="1">
    <location>
        <begin position="303"/>
        <end position="320"/>
    </location>
</feature>
<evidence type="ECO:0000259" key="2">
    <source>
        <dbReference type="Pfam" id="PF14351"/>
    </source>
</evidence>
<accession>A0ABP3Y625</accession>
<feature type="transmembrane region" description="Helical" evidence="1">
    <location>
        <begin position="234"/>
        <end position="254"/>
    </location>
</feature>
<feature type="domain" description="DUF4401" evidence="2">
    <location>
        <begin position="42"/>
        <end position="349"/>
    </location>
</feature>
<gene>
    <name evidence="3" type="ORF">GCM10009118_26530</name>
</gene>
<evidence type="ECO:0000313" key="3">
    <source>
        <dbReference type="EMBL" id="GAA0876243.1"/>
    </source>
</evidence>
<keyword evidence="1" id="KW-1133">Transmembrane helix</keyword>
<organism evidence="3 4">
    <name type="scientific">Wandonia haliotis</name>
    <dbReference type="NCBI Taxonomy" id="574963"/>
    <lineage>
        <taxon>Bacteria</taxon>
        <taxon>Pseudomonadati</taxon>
        <taxon>Bacteroidota</taxon>
        <taxon>Flavobacteriia</taxon>
        <taxon>Flavobacteriales</taxon>
        <taxon>Crocinitomicaceae</taxon>
        <taxon>Wandonia</taxon>
    </lineage>
</organism>
<feature type="transmembrane region" description="Helical" evidence="1">
    <location>
        <begin position="170"/>
        <end position="188"/>
    </location>
</feature>
<dbReference type="Proteomes" id="UP001501126">
    <property type="component" value="Unassembled WGS sequence"/>
</dbReference>
<feature type="transmembrane region" description="Helical" evidence="1">
    <location>
        <begin position="96"/>
        <end position="118"/>
    </location>
</feature>
<keyword evidence="4" id="KW-1185">Reference proteome</keyword>
<feature type="transmembrane region" description="Helical" evidence="1">
    <location>
        <begin position="203"/>
        <end position="222"/>
    </location>
</feature>
<keyword evidence="1" id="KW-0472">Membrane</keyword>